<reference evidence="2" key="1">
    <citation type="submission" date="2023-03" db="EMBL/GenBank/DDBJ databases">
        <title>Massive genome expansion in bonnet fungi (Mycena s.s.) driven by repeated elements and novel gene families across ecological guilds.</title>
        <authorList>
            <consortium name="Lawrence Berkeley National Laboratory"/>
            <person name="Harder C.B."/>
            <person name="Miyauchi S."/>
            <person name="Viragh M."/>
            <person name="Kuo A."/>
            <person name="Thoen E."/>
            <person name="Andreopoulos B."/>
            <person name="Lu D."/>
            <person name="Skrede I."/>
            <person name="Drula E."/>
            <person name="Henrissat B."/>
            <person name="Morin E."/>
            <person name="Kohler A."/>
            <person name="Barry K."/>
            <person name="LaButti K."/>
            <person name="Morin E."/>
            <person name="Salamov A."/>
            <person name="Lipzen A."/>
            <person name="Mereny Z."/>
            <person name="Hegedus B."/>
            <person name="Baldrian P."/>
            <person name="Stursova M."/>
            <person name="Weitz H."/>
            <person name="Taylor A."/>
            <person name="Grigoriev I.V."/>
            <person name="Nagy L.G."/>
            <person name="Martin F."/>
            <person name="Kauserud H."/>
        </authorList>
    </citation>
    <scope>NUCLEOTIDE SEQUENCE</scope>
    <source>
        <strain evidence="2">CBHHK188m</strain>
    </source>
</reference>
<proteinExistence type="predicted"/>
<protein>
    <submittedName>
        <fullName evidence="2">Uncharacterized protein</fullName>
    </submittedName>
</protein>
<comment type="caution">
    <text evidence="2">The sequence shown here is derived from an EMBL/GenBank/DDBJ whole genome shotgun (WGS) entry which is preliminary data.</text>
</comment>
<gene>
    <name evidence="2" type="ORF">DFH07DRAFT_954665</name>
</gene>
<dbReference type="EMBL" id="JARJLG010000028">
    <property type="protein sequence ID" value="KAJ7768093.1"/>
    <property type="molecule type" value="Genomic_DNA"/>
</dbReference>
<accession>A0AAD7JMK6</accession>
<name>A0AAD7JMK6_9AGAR</name>
<feature type="region of interest" description="Disordered" evidence="1">
    <location>
        <begin position="57"/>
        <end position="81"/>
    </location>
</feature>
<keyword evidence="3" id="KW-1185">Reference proteome</keyword>
<evidence type="ECO:0000313" key="3">
    <source>
        <dbReference type="Proteomes" id="UP001215280"/>
    </source>
</evidence>
<sequence>MRLPSLPPSSSLSLGTGAAELVASPSVKGEDAARLFCRYLGAPIAVVTTSTISTVVIDAEDGEDGEPESDEDGESDGNMQN</sequence>
<evidence type="ECO:0000256" key="1">
    <source>
        <dbReference type="SAM" id="MobiDB-lite"/>
    </source>
</evidence>
<dbReference type="AlphaFoldDB" id="A0AAD7JMK6"/>
<dbReference type="Proteomes" id="UP001215280">
    <property type="component" value="Unassembled WGS sequence"/>
</dbReference>
<feature type="compositionally biased region" description="Acidic residues" evidence="1">
    <location>
        <begin position="58"/>
        <end position="75"/>
    </location>
</feature>
<evidence type="ECO:0000313" key="2">
    <source>
        <dbReference type="EMBL" id="KAJ7768093.1"/>
    </source>
</evidence>
<organism evidence="2 3">
    <name type="scientific">Mycena maculata</name>
    <dbReference type="NCBI Taxonomy" id="230809"/>
    <lineage>
        <taxon>Eukaryota</taxon>
        <taxon>Fungi</taxon>
        <taxon>Dikarya</taxon>
        <taxon>Basidiomycota</taxon>
        <taxon>Agaricomycotina</taxon>
        <taxon>Agaricomycetes</taxon>
        <taxon>Agaricomycetidae</taxon>
        <taxon>Agaricales</taxon>
        <taxon>Marasmiineae</taxon>
        <taxon>Mycenaceae</taxon>
        <taxon>Mycena</taxon>
    </lineage>
</organism>